<dbReference type="KEGG" id="rarg:115755022"/>
<protein>
    <submittedName>
        <fullName evidence="4">TLD domain-containing protein 2 isoform X2</fullName>
    </submittedName>
</protein>
<dbReference type="RefSeq" id="XP_030550118.2">
    <property type="nucleotide sequence ID" value="XM_030694258.2"/>
</dbReference>
<name>A0A8B8QUT0_9MYRT</name>
<evidence type="ECO:0000256" key="1">
    <source>
        <dbReference type="SAM" id="MobiDB-lite"/>
    </source>
</evidence>
<organism evidence="3 4">
    <name type="scientific">Rhodamnia argentea</name>
    <dbReference type="NCBI Taxonomy" id="178133"/>
    <lineage>
        <taxon>Eukaryota</taxon>
        <taxon>Viridiplantae</taxon>
        <taxon>Streptophyta</taxon>
        <taxon>Embryophyta</taxon>
        <taxon>Tracheophyta</taxon>
        <taxon>Spermatophyta</taxon>
        <taxon>Magnoliopsida</taxon>
        <taxon>eudicotyledons</taxon>
        <taxon>Gunneridae</taxon>
        <taxon>Pentapetalae</taxon>
        <taxon>rosids</taxon>
        <taxon>malvids</taxon>
        <taxon>Myrtales</taxon>
        <taxon>Myrtaceae</taxon>
        <taxon>Myrtoideae</taxon>
        <taxon>Myrteae</taxon>
        <taxon>Australasian group</taxon>
        <taxon>Rhodamnia</taxon>
    </lineage>
</organism>
<evidence type="ECO:0000313" key="4">
    <source>
        <dbReference type="RefSeq" id="XP_030550118.2"/>
    </source>
</evidence>
<reference evidence="4" key="2">
    <citation type="submission" date="2025-08" db="UniProtKB">
        <authorList>
            <consortium name="RefSeq"/>
        </authorList>
    </citation>
    <scope>IDENTIFICATION</scope>
    <source>
        <tissue evidence="4">Leaf</tissue>
    </source>
</reference>
<evidence type="ECO:0000259" key="2">
    <source>
        <dbReference type="PROSITE" id="PS51886"/>
    </source>
</evidence>
<evidence type="ECO:0000313" key="3">
    <source>
        <dbReference type="Proteomes" id="UP000827889"/>
    </source>
</evidence>
<proteinExistence type="predicted"/>
<dbReference type="PROSITE" id="PS51886">
    <property type="entry name" value="TLDC"/>
    <property type="match status" value="1"/>
</dbReference>
<dbReference type="Proteomes" id="UP000827889">
    <property type="component" value="Chromosome 1"/>
</dbReference>
<sequence length="338" mass="37440">MNTLKERVSEKLSRLFADSPDHSSPSPSSQLSGHSDEPQARLSSKEGTSLSSYFSYVIPTSRFDGLRSKKCEQDVELYQSLPAECNDEKPEWQDVSSEGFVEYTLDKRKATVDCHENSKKCASVCENGKSLSTNEEDEGSTSGSDLFEEATDKHWSDKPLHNLMDDSVFISADLYEFFYSSLPNLVKGCQWVLLYSTLRHGISLRTLIRKSADLSGPCLLIVGDMQGAVFGGMLDCPLKPTAKRKYQGTNQTFVFTTLYGQPRLFRSTGANRYYYICMNDSLALGGGGNFALSLDGDLLSGTSGPCETFGNLCLAHKSEFEVKNVELWGFTHSSHYAT</sequence>
<feature type="region of interest" description="Disordered" evidence="1">
    <location>
        <begin position="13"/>
        <end position="47"/>
    </location>
</feature>
<dbReference type="InterPro" id="IPR006571">
    <property type="entry name" value="TLDc_dom"/>
</dbReference>
<gene>
    <name evidence="4" type="primary">LOC115755022</name>
</gene>
<dbReference type="AlphaFoldDB" id="A0A8B8QUT0"/>
<feature type="domain" description="TLDc" evidence="2">
    <location>
        <begin position="168"/>
        <end position="331"/>
    </location>
</feature>
<dbReference type="PANTHER" id="PTHR23354">
    <property type="entry name" value="NUCLEOLAR PROTEIN 7/ESTROGEN RECEPTOR COACTIVATOR-RELATED"/>
    <property type="match status" value="1"/>
</dbReference>
<dbReference type="GeneID" id="115755022"/>
<dbReference type="PANTHER" id="PTHR23354:SF74">
    <property type="entry name" value="TLD-DOMAIN CONTAINING NUCLEOLAR PROTEIN"/>
    <property type="match status" value="1"/>
</dbReference>
<keyword evidence="3" id="KW-1185">Reference proteome</keyword>
<accession>A0A8B8QUT0</accession>
<reference evidence="3" key="1">
    <citation type="submission" date="2025-05" db="UniProtKB">
        <authorList>
            <consortium name="RefSeq"/>
        </authorList>
    </citation>
    <scope>NUCLEOTIDE SEQUENCE [LARGE SCALE GENOMIC DNA]</scope>
</reference>
<dbReference type="SMART" id="SM00584">
    <property type="entry name" value="TLDc"/>
    <property type="match status" value="1"/>
</dbReference>
<dbReference type="Pfam" id="PF07534">
    <property type="entry name" value="TLD"/>
    <property type="match status" value="1"/>
</dbReference>
<feature type="compositionally biased region" description="Low complexity" evidence="1">
    <location>
        <begin position="22"/>
        <end position="33"/>
    </location>
</feature>